<feature type="region of interest" description="Disordered" evidence="1">
    <location>
        <begin position="177"/>
        <end position="253"/>
    </location>
</feature>
<dbReference type="Proteomes" id="UP000567293">
    <property type="component" value="Unassembled WGS sequence"/>
</dbReference>
<evidence type="ECO:0000256" key="2">
    <source>
        <dbReference type="SAM" id="Phobius"/>
    </source>
</evidence>
<feature type="non-terminal residue" evidence="3">
    <location>
        <position position="253"/>
    </location>
</feature>
<evidence type="ECO:0000313" key="4">
    <source>
        <dbReference type="Proteomes" id="UP000567293"/>
    </source>
</evidence>
<proteinExistence type="predicted"/>
<accession>A0A7V8SXM5</accession>
<evidence type="ECO:0000256" key="1">
    <source>
        <dbReference type="SAM" id="MobiDB-lite"/>
    </source>
</evidence>
<evidence type="ECO:0000313" key="3">
    <source>
        <dbReference type="EMBL" id="MBA0086520.1"/>
    </source>
</evidence>
<sequence length="253" mass="27430">MLTLIRKARRRLLYNELLSEGINAASAGLVAVILLLILGTQVLNWYVAGLTPAVAIAVALYRVRRRAPKLYRSAQIVDRRLDLADSLSTAVFFGEATRPHAAPELCRLQLEQAEQVAKGVDVERAVPYTLPRTAYAMAALILVASSLFALRYGITRRLDLSEPIARILEQALGLDNPQTASRAPRKDLNFGGPPADEGDSPLAADQPPEDPNLQAGDPLDETSDSKDRTASKAVDQNTKNQDGKADPQNGDEP</sequence>
<feature type="transmembrane region" description="Helical" evidence="2">
    <location>
        <begin position="21"/>
        <end position="39"/>
    </location>
</feature>
<keyword evidence="2" id="KW-0812">Transmembrane</keyword>
<dbReference type="EMBL" id="JACDQQ010001554">
    <property type="protein sequence ID" value="MBA0086520.1"/>
    <property type="molecule type" value="Genomic_DNA"/>
</dbReference>
<dbReference type="AlphaFoldDB" id="A0A7V8SXM5"/>
<keyword evidence="2" id="KW-1133">Transmembrane helix</keyword>
<gene>
    <name evidence="3" type="ORF">HRJ53_16185</name>
</gene>
<keyword evidence="4" id="KW-1185">Reference proteome</keyword>
<protein>
    <submittedName>
        <fullName evidence="3">Uncharacterized protein</fullName>
    </submittedName>
</protein>
<comment type="caution">
    <text evidence="3">The sequence shown here is derived from an EMBL/GenBank/DDBJ whole genome shotgun (WGS) entry which is preliminary data.</text>
</comment>
<name>A0A7V8SXM5_9BACT</name>
<organism evidence="3 4">
    <name type="scientific">Candidatus Acidiferrum panamense</name>
    <dbReference type="NCBI Taxonomy" id="2741543"/>
    <lineage>
        <taxon>Bacteria</taxon>
        <taxon>Pseudomonadati</taxon>
        <taxon>Acidobacteriota</taxon>
        <taxon>Terriglobia</taxon>
        <taxon>Candidatus Acidiferrales</taxon>
        <taxon>Candidatus Acidiferrum</taxon>
    </lineage>
</organism>
<keyword evidence="2" id="KW-0472">Membrane</keyword>
<reference evidence="3" key="1">
    <citation type="submission" date="2020-06" db="EMBL/GenBank/DDBJ databases">
        <title>Legume-microbial interactions unlock mineral nutrients during tropical forest succession.</title>
        <authorList>
            <person name="Epihov D.Z."/>
        </authorList>
    </citation>
    <scope>NUCLEOTIDE SEQUENCE [LARGE SCALE GENOMIC DNA]</scope>
    <source>
        <strain evidence="3">Pan2503</strain>
    </source>
</reference>
<feature type="transmembrane region" description="Helical" evidence="2">
    <location>
        <begin position="45"/>
        <end position="63"/>
    </location>
</feature>
<feature type="transmembrane region" description="Helical" evidence="2">
    <location>
        <begin position="134"/>
        <end position="154"/>
    </location>
</feature>